<dbReference type="RefSeq" id="WP_245282740.1">
    <property type="nucleotide sequence ID" value="NZ_CCRH01000004.1"/>
</dbReference>
<dbReference type="InterPro" id="IPR051120">
    <property type="entry name" value="ABC_AA/LPS_Transport"/>
</dbReference>
<keyword evidence="1" id="KW-0813">Transport</keyword>
<evidence type="ECO:0000256" key="2">
    <source>
        <dbReference type="ARBA" id="ARBA00022741"/>
    </source>
</evidence>
<sequence length="238" mass="25997">MMTEPVLSLKGVEKRFGSFRALGPVDLDVGAGERLGIIGPNGSGKTTLINCITGVYRPDSGSVFFEGRDISHLQAHKRARMGIARSFQIPRPFTGMTVFENLLVPLDYCQVEGSKHDRARSVLASVGLSGRLSDPSERLTQLELRKLELARALVGNPKVLIADEAMAGLSEEEIDEVLKILFALNRSGVAVIMIEHIMHAVMRFSERVVCFETGRLIAAGTSSEIAENPLVQKVYFGE</sequence>
<dbReference type="Pfam" id="PF00005">
    <property type="entry name" value="ABC_tran"/>
    <property type="match status" value="1"/>
</dbReference>
<feature type="domain" description="ABC transporter" evidence="4">
    <location>
        <begin position="7"/>
        <end position="238"/>
    </location>
</feature>
<accession>A0A0T7FE18</accession>
<dbReference type="Gene3D" id="3.40.50.300">
    <property type="entry name" value="P-loop containing nucleotide triphosphate hydrolases"/>
    <property type="match status" value="1"/>
</dbReference>
<dbReference type="GO" id="GO:0005524">
    <property type="term" value="F:ATP binding"/>
    <property type="evidence" value="ECO:0007669"/>
    <property type="project" value="UniProtKB-KW"/>
</dbReference>
<dbReference type="GO" id="GO:0005886">
    <property type="term" value="C:plasma membrane"/>
    <property type="evidence" value="ECO:0007669"/>
    <property type="project" value="TreeGrafter"/>
</dbReference>
<reference evidence="5 6" key="1">
    <citation type="submission" date="2014-08" db="EMBL/GenBank/DDBJ databases">
        <authorList>
            <person name="Chen Y.-H."/>
        </authorList>
    </citation>
    <scope>NUCLEOTIDE SEQUENCE [LARGE SCALE GENOMIC DNA]</scope>
</reference>
<dbReference type="InterPro" id="IPR003439">
    <property type="entry name" value="ABC_transporter-like_ATP-bd"/>
</dbReference>
<gene>
    <name evidence="5" type="ORF">NGAL_HAMBI1145_17140</name>
</gene>
<dbReference type="Proteomes" id="UP000046176">
    <property type="component" value="Unassembled WGS sequence"/>
</dbReference>
<dbReference type="AlphaFoldDB" id="A0A0T7FE18"/>
<evidence type="ECO:0000313" key="5">
    <source>
        <dbReference type="EMBL" id="CDZ33203.1"/>
    </source>
</evidence>
<protein>
    <submittedName>
        <fullName evidence="5">High affinity branched-chain amino acid ABC transporter, ATP-binding protein</fullName>
    </submittedName>
</protein>
<organism evidence="5 6">
    <name type="scientific">Neorhizobium galegae bv. officinalis</name>
    <dbReference type="NCBI Taxonomy" id="323656"/>
    <lineage>
        <taxon>Bacteria</taxon>
        <taxon>Pseudomonadati</taxon>
        <taxon>Pseudomonadota</taxon>
        <taxon>Alphaproteobacteria</taxon>
        <taxon>Hyphomicrobiales</taxon>
        <taxon>Rhizobiaceae</taxon>
        <taxon>Rhizobium/Agrobacterium group</taxon>
        <taxon>Neorhizobium</taxon>
    </lineage>
</organism>
<proteinExistence type="predicted"/>
<keyword evidence="2" id="KW-0547">Nucleotide-binding</keyword>
<dbReference type="InterPro" id="IPR003593">
    <property type="entry name" value="AAA+_ATPase"/>
</dbReference>
<evidence type="ECO:0000256" key="1">
    <source>
        <dbReference type="ARBA" id="ARBA00022448"/>
    </source>
</evidence>
<dbReference type="PANTHER" id="PTHR45772">
    <property type="entry name" value="CONSERVED COMPONENT OF ABC TRANSPORTER FOR NATURAL AMINO ACIDS-RELATED"/>
    <property type="match status" value="1"/>
</dbReference>
<dbReference type="CDD" id="cd03219">
    <property type="entry name" value="ABC_Mj1267_LivG_branched"/>
    <property type="match status" value="1"/>
</dbReference>
<evidence type="ECO:0000256" key="3">
    <source>
        <dbReference type="ARBA" id="ARBA00022840"/>
    </source>
</evidence>
<dbReference type="SUPFAM" id="SSF52540">
    <property type="entry name" value="P-loop containing nucleoside triphosphate hydrolases"/>
    <property type="match status" value="1"/>
</dbReference>
<dbReference type="EMBL" id="CCRH01000004">
    <property type="protein sequence ID" value="CDZ33203.1"/>
    <property type="molecule type" value="Genomic_DNA"/>
</dbReference>
<dbReference type="InterPro" id="IPR027417">
    <property type="entry name" value="P-loop_NTPase"/>
</dbReference>
<keyword evidence="3 5" id="KW-0067">ATP-binding</keyword>
<name>A0A0T7FE18_NEOGA</name>
<dbReference type="SMART" id="SM00382">
    <property type="entry name" value="AAA"/>
    <property type="match status" value="1"/>
</dbReference>
<evidence type="ECO:0000259" key="4">
    <source>
        <dbReference type="PROSITE" id="PS50893"/>
    </source>
</evidence>
<dbReference type="GO" id="GO:0016887">
    <property type="term" value="F:ATP hydrolysis activity"/>
    <property type="evidence" value="ECO:0007669"/>
    <property type="project" value="InterPro"/>
</dbReference>
<evidence type="ECO:0000313" key="6">
    <source>
        <dbReference type="Proteomes" id="UP000046176"/>
    </source>
</evidence>
<dbReference type="PROSITE" id="PS50893">
    <property type="entry name" value="ABC_TRANSPORTER_2"/>
    <property type="match status" value="1"/>
</dbReference>